<proteinExistence type="predicted"/>
<dbReference type="Proteomes" id="UP001243623">
    <property type="component" value="Chromosome"/>
</dbReference>
<organism evidence="1 2">
    <name type="scientific">Selenobaculum gibii</name>
    <dbReference type="NCBI Taxonomy" id="3054208"/>
    <lineage>
        <taxon>Bacteria</taxon>
        <taxon>Bacillati</taxon>
        <taxon>Bacillota</taxon>
        <taxon>Negativicutes</taxon>
        <taxon>Selenomonadales</taxon>
        <taxon>Selenomonadaceae</taxon>
        <taxon>Selenobaculum</taxon>
    </lineage>
</organism>
<evidence type="ECO:0000313" key="1">
    <source>
        <dbReference type="EMBL" id="WIW70630.1"/>
    </source>
</evidence>
<gene>
    <name evidence="1" type="ORF">P3F81_12200</name>
</gene>
<dbReference type="EMBL" id="CP120678">
    <property type="protein sequence ID" value="WIW70630.1"/>
    <property type="molecule type" value="Genomic_DNA"/>
</dbReference>
<keyword evidence="2" id="KW-1185">Reference proteome</keyword>
<protein>
    <submittedName>
        <fullName evidence="1">Uncharacterized protein</fullName>
    </submittedName>
</protein>
<dbReference type="KEGG" id="sgbi:P3F81_12200"/>
<dbReference type="AlphaFoldDB" id="A0A9Y2AFE6"/>
<evidence type="ECO:0000313" key="2">
    <source>
        <dbReference type="Proteomes" id="UP001243623"/>
    </source>
</evidence>
<reference evidence="1" key="1">
    <citation type="submission" date="2023-03" db="EMBL/GenBank/DDBJ databases">
        <title>Selenobaculum gbiensis gen. nov. sp. nov., a new bacterium isolated from the gut microbiota of IBD patient.</title>
        <authorList>
            <person name="Yeo S."/>
            <person name="Park H."/>
            <person name="Huh C.S."/>
        </authorList>
    </citation>
    <scope>NUCLEOTIDE SEQUENCE</scope>
    <source>
        <strain evidence="1">ICN-92133</strain>
    </source>
</reference>
<accession>A0A9Y2AFE6</accession>
<dbReference type="RefSeq" id="WP_309320472.1">
    <property type="nucleotide sequence ID" value="NZ_CP120678.1"/>
</dbReference>
<name>A0A9Y2AFE6_9FIRM</name>
<sequence length="227" mass="25835">MDFTNVESFSDYINQCEDVEKLVNVAIMLDGVNKNHKKMLDMVKAKLQSKAIADIENKNIKYVKFASDSGSCEVSYKTKFEVDNYEKLKNVLDNDTDSTLAEDKIMRKLEVKYDVETRFKQALIAICKGDYKQHNIHNILISLGLDDKAAKVAKKKLKGDYASDKNLLESFGCPGELEEELDAIKEAKNYDLIARFFDLEKLNVEEIKKAIWLEESLSLTLNSNKAG</sequence>